<organism evidence="11 12">
    <name type="scientific">Dreissena polymorpha</name>
    <name type="common">Zebra mussel</name>
    <name type="synonym">Mytilus polymorpha</name>
    <dbReference type="NCBI Taxonomy" id="45954"/>
    <lineage>
        <taxon>Eukaryota</taxon>
        <taxon>Metazoa</taxon>
        <taxon>Spiralia</taxon>
        <taxon>Lophotrochozoa</taxon>
        <taxon>Mollusca</taxon>
        <taxon>Bivalvia</taxon>
        <taxon>Autobranchia</taxon>
        <taxon>Heteroconchia</taxon>
        <taxon>Euheterodonta</taxon>
        <taxon>Imparidentia</taxon>
        <taxon>Neoheterodontei</taxon>
        <taxon>Myida</taxon>
        <taxon>Dreissenoidea</taxon>
        <taxon>Dreissenidae</taxon>
        <taxon>Dreissena</taxon>
    </lineage>
</organism>
<sequence length="161" mass="18129">MASNAESDKLKEELKRKQAAVKELIDNEECALKKRLPRKLPKRDCDVYVSRKTDFKQQLKRCQKILDNGNLVCIHGLGQAINRAINLALQLQASGLGTVELETHTSTVELVDDIKPLNDDHEPDTLGRSNSAVHIRVFRPDLQSAMDELSEIERVTKSVKT</sequence>
<evidence type="ECO:0000256" key="7">
    <source>
        <dbReference type="ARBA" id="ARBA00023242"/>
    </source>
</evidence>
<dbReference type="InterPro" id="IPR014612">
    <property type="entry name" value="Pop7/Rpp20"/>
</dbReference>
<evidence type="ECO:0000256" key="10">
    <source>
        <dbReference type="ARBA" id="ARBA00068472"/>
    </source>
</evidence>
<keyword evidence="4" id="KW-0963">Cytoplasm</keyword>
<comment type="subcellular location">
    <subcellularLocation>
        <location evidence="1">Cytoplasmic granule</location>
    </subcellularLocation>
    <subcellularLocation>
        <location evidence="2">Nucleus</location>
        <location evidence="2">Nucleolus</location>
    </subcellularLocation>
</comment>
<evidence type="ECO:0000256" key="2">
    <source>
        <dbReference type="ARBA" id="ARBA00004604"/>
    </source>
</evidence>
<keyword evidence="12" id="KW-1185">Reference proteome</keyword>
<name>A0A9D4QX25_DREPO</name>
<dbReference type="Gene3D" id="3.30.110.20">
    <property type="entry name" value="Alba-like domain"/>
    <property type="match status" value="1"/>
</dbReference>
<reference evidence="11" key="2">
    <citation type="submission" date="2020-11" db="EMBL/GenBank/DDBJ databases">
        <authorList>
            <person name="McCartney M.A."/>
            <person name="Auch B."/>
            <person name="Kono T."/>
            <person name="Mallez S."/>
            <person name="Becker A."/>
            <person name="Gohl D.M."/>
            <person name="Silverstein K.A.T."/>
            <person name="Koren S."/>
            <person name="Bechman K.B."/>
            <person name="Herman A."/>
            <person name="Abrahante J.E."/>
            <person name="Garbe J."/>
        </authorList>
    </citation>
    <scope>NUCLEOTIDE SEQUENCE</scope>
    <source>
        <strain evidence="11">Duluth1</strain>
        <tissue evidence="11">Whole animal</tissue>
    </source>
</reference>
<evidence type="ECO:0000256" key="6">
    <source>
        <dbReference type="ARBA" id="ARBA00022694"/>
    </source>
</evidence>
<dbReference type="SUPFAM" id="SSF82704">
    <property type="entry name" value="AlbA-like"/>
    <property type="match status" value="1"/>
</dbReference>
<dbReference type="AlphaFoldDB" id="A0A9D4QX25"/>
<gene>
    <name evidence="11" type="ORF">DPMN_089037</name>
</gene>
<keyword evidence="5" id="KW-0698">rRNA processing</keyword>
<dbReference type="GO" id="GO:0005655">
    <property type="term" value="C:nucleolar ribonuclease P complex"/>
    <property type="evidence" value="ECO:0007669"/>
    <property type="project" value="InterPro"/>
</dbReference>
<comment type="similarity">
    <text evidence="3">Belongs to the histone-like Alba family.</text>
</comment>
<dbReference type="EMBL" id="JAIWYP010000003">
    <property type="protein sequence ID" value="KAH3846734.1"/>
    <property type="molecule type" value="Genomic_DNA"/>
</dbReference>
<evidence type="ECO:0000256" key="8">
    <source>
        <dbReference type="ARBA" id="ARBA00053284"/>
    </source>
</evidence>
<evidence type="ECO:0000256" key="1">
    <source>
        <dbReference type="ARBA" id="ARBA00004463"/>
    </source>
</evidence>
<dbReference type="FunFam" id="3.30.110.20:FF:000002">
    <property type="entry name" value="Ribonuclease P protein subunit p20"/>
    <property type="match status" value="1"/>
</dbReference>
<dbReference type="GO" id="GO:0001682">
    <property type="term" value="P:tRNA 5'-leader removal"/>
    <property type="evidence" value="ECO:0007669"/>
    <property type="project" value="InterPro"/>
</dbReference>
<dbReference type="Proteomes" id="UP000828390">
    <property type="component" value="Unassembled WGS sequence"/>
</dbReference>
<evidence type="ECO:0000313" key="11">
    <source>
        <dbReference type="EMBL" id="KAH3846734.1"/>
    </source>
</evidence>
<evidence type="ECO:0000256" key="5">
    <source>
        <dbReference type="ARBA" id="ARBA00022552"/>
    </source>
</evidence>
<dbReference type="GO" id="GO:0003676">
    <property type="term" value="F:nucleic acid binding"/>
    <property type="evidence" value="ECO:0007669"/>
    <property type="project" value="InterPro"/>
</dbReference>
<evidence type="ECO:0000256" key="9">
    <source>
        <dbReference type="ARBA" id="ARBA00064615"/>
    </source>
</evidence>
<reference evidence="11" key="1">
    <citation type="journal article" date="2019" name="bioRxiv">
        <title>The Genome of the Zebra Mussel, Dreissena polymorpha: A Resource for Invasive Species Research.</title>
        <authorList>
            <person name="McCartney M.A."/>
            <person name="Auch B."/>
            <person name="Kono T."/>
            <person name="Mallez S."/>
            <person name="Zhang Y."/>
            <person name="Obille A."/>
            <person name="Becker A."/>
            <person name="Abrahante J.E."/>
            <person name="Garbe J."/>
            <person name="Badalamenti J.P."/>
            <person name="Herman A."/>
            <person name="Mangelson H."/>
            <person name="Liachko I."/>
            <person name="Sullivan S."/>
            <person name="Sone E.D."/>
            <person name="Koren S."/>
            <person name="Silverstein K.A.T."/>
            <person name="Beckman K.B."/>
            <person name="Gohl D.M."/>
        </authorList>
    </citation>
    <scope>NUCLEOTIDE SEQUENCE</scope>
    <source>
        <strain evidence="11">Duluth1</strain>
        <tissue evidence="11">Whole animal</tissue>
    </source>
</reference>
<proteinExistence type="inferred from homology"/>
<dbReference type="GO" id="GO:0000172">
    <property type="term" value="C:ribonuclease MRP complex"/>
    <property type="evidence" value="ECO:0007669"/>
    <property type="project" value="InterPro"/>
</dbReference>
<evidence type="ECO:0000256" key="4">
    <source>
        <dbReference type="ARBA" id="ARBA00022490"/>
    </source>
</evidence>
<comment type="subunit">
    <text evidence="9">Component of nuclear RNase P and RNase MRP complexes. RNase P consists of a catalytic RNA moiety and 10 different protein chains; POP1, POP4, POP5, POP7, RPP14, RPP21, RPP25, RPP30, RPP38 and RPP40. Within the RNase P complex, POP1, POP7 and RPP25 form the 'finger' subcomplex, POP5, RPP14, RPP40 and homodimeric RPP30 form the 'palm' subcomplex, and RPP21, POP4 and RPP38 form the 'wrist' subcomplex. All subunits of the RNase P complex interact with the catalytic RNA. Several subunits of RNase P are also part of the RNase MRP complex. RNase MRP consists of a catalytic RNA moiety and about 8 protein subunits; POP1, POP7, RPP25, RPP30, RPP38, RPP40 and possibly also POP4 and POP5. Interacts with SMN1. POP7 forms a heterodimer with RPP25 that binds to the P3 stem loop of the catalytic RNA.</text>
</comment>
<accession>A0A9D4QX25</accession>
<dbReference type="Pfam" id="PF12328">
    <property type="entry name" value="Rpp20"/>
    <property type="match status" value="1"/>
</dbReference>
<protein>
    <recommendedName>
        <fullName evidence="10">Ribonuclease P protein subunit p20</fullName>
    </recommendedName>
</protein>
<keyword evidence="7" id="KW-0539">Nucleus</keyword>
<evidence type="ECO:0000313" key="12">
    <source>
        <dbReference type="Proteomes" id="UP000828390"/>
    </source>
</evidence>
<dbReference type="InterPro" id="IPR036882">
    <property type="entry name" value="Alba-like_dom_sf"/>
</dbReference>
<comment type="caution">
    <text evidence="11">The sequence shown here is derived from an EMBL/GenBank/DDBJ whole genome shotgun (WGS) entry which is preliminary data.</text>
</comment>
<evidence type="ECO:0000256" key="3">
    <source>
        <dbReference type="ARBA" id="ARBA00008018"/>
    </source>
</evidence>
<dbReference type="GO" id="GO:0006364">
    <property type="term" value="P:rRNA processing"/>
    <property type="evidence" value="ECO:0007669"/>
    <property type="project" value="UniProtKB-KW"/>
</dbReference>
<keyword evidence="6" id="KW-0819">tRNA processing</keyword>
<comment type="function">
    <text evidence="8">Component of ribonuclease P, a ribonucleoprotein complex that generates mature tRNA molecules by cleaving their 5'-ends. Also a component of the MRP ribonuclease complex, which cleaves pre-rRNA sequences.</text>
</comment>
<dbReference type="PANTHER" id="PTHR15314:SF1">
    <property type="entry name" value="RIBONUCLEASE P PROTEIN SUBUNIT P20"/>
    <property type="match status" value="1"/>
</dbReference>
<dbReference type="PANTHER" id="PTHR15314">
    <property type="entry name" value="RIBONUCLEASE P PROTEIN SUBUNIT P20"/>
    <property type="match status" value="1"/>
</dbReference>
<dbReference type="OrthoDB" id="416729at2759"/>